<proteinExistence type="predicted"/>
<evidence type="ECO:0000259" key="2">
    <source>
        <dbReference type="Pfam" id="PF10022"/>
    </source>
</evidence>
<dbReference type="PANTHER" id="PTHR35339:SF3">
    <property type="entry name" value="DUF2264 DOMAIN-CONTAINING PROTEIN"/>
    <property type="match status" value="1"/>
</dbReference>
<dbReference type="InterPro" id="IPR016624">
    <property type="entry name" value="UCP014753"/>
</dbReference>
<dbReference type="EMBL" id="JAJNBZ010000031">
    <property type="protein sequence ID" value="MCE5172572.1"/>
    <property type="molecule type" value="Genomic_DNA"/>
</dbReference>
<comment type="caution">
    <text evidence="3">The sequence shown here is derived from an EMBL/GenBank/DDBJ whole genome shotgun (WGS) entry which is preliminary data.</text>
</comment>
<reference evidence="3 4" key="1">
    <citation type="submission" date="2021-11" db="EMBL/GenBank/DDBJ databases">
        <title>Draft genome sequence of Paenibacillus profundus YoMME, a new Gram-positive bacteria with exoelectrogenic properties.</title>
        <authorList>
            <person name="Hubenova Y."/>
            <person name="Hubenova E."/>
            <person name="Manasiev Y."/>
            <person name="Peykov S."/>
            <person name="Mitov M."/>
        </authorList>
    </citation>
    <scope>NUCLEOTIDE SEQUENCE [LARGE SCALE GENOMIC DNA]</scope>
    <source>
        <strain evidence="3 4">YoMME</strain>
    </source>
</reference>
<dbReference type="PANTHER" id="PTHR35339">
    <property type="entry name" value="LINALOOL DEHYDRATASE_ISOMERASE DOMAIN-CONTAINING PROTEIN"/>
    <property type="match status" value="1"/>
</dbReference>
<accession>A0ABS8YMT2</accession>
<dbReference type="PIRSF" id="PIRSF014753">
    <property type="entry name" value="UCP014753"/>
    <property type="match status" value="1"/>
</dbReference>
<evidence type="ECO:0000313" key="3">
    <source>
        <dbReference type="EMBL" id="MCE5172572.1"/>
    </source>
</evidence>
<dbReference type="InterPro" id="IPR049349">
    <property type="entry name" value="DUF2264_N"/>
</dbReference>
<sequence>MKREGQDRLIKTDGKEKYAEQRNGDEPAVVDRQYWLEVLNRVARPVLMALAERRLKLDMPIESNGVDREHYTYLEAFGRLMAGIAPWLGSVGGLAEEEQLRLELSKLYVEAMDAATDPNSPDYMNFAAGYQPIVDTAFLCQGVLRAPEALWNPLSERVKRNVITAWKSTRMRKPHFNNWLLFSAMIEAALYHVGEAEWDPMRIDYALKQHEQWYVGDGIYGDGPAYHADYYNSFVIQPMLLDMLRLLGDLYPDWNKMKPSVLRRAQRYALQQERSISPEGTIPPVGRSLAYRCGALQTLAQIAWLDELPESLTPSQVRCALTAVMRRMMDAPGTYTPDGWLTVGFCGHQPDIGETYISTGSLYLCSTALLPLALSLSHPFWQGEAEWTSKKAWSGQPFSIDYALHE</sequence>
<name>A0ABS8YMT2_9BACL</name>
<gene>
    <name evidence="3" type="ORF">LQV63_25210</name>
</gene>
<dbReference type="RefSeq" id="WP_233698713.1">
    <property type="nucleotide sequence ID" value="NZ_JAJNBZ010000031.1"/>
</dbReference>
<keyword evidence="4" id="KW-1185">Reference proteome</keyword>
<dbReference type="Proteomes" id="UP001199916">
    <property type="component" value="Unassembled WGS sequence"/>
</dbReference>
<evidence type="ECO:0000256" key="1">
    <source>
        <dbReference type="SAM" id="MobiDB-lite"/>
    </source>
</evidence>
<organism evidence="3 4">
    <name type="scientific">Paenibacillus profundus</name>
    <dbReference type="NCBI Taxonomy" id="1173085"/>
    <lineage>
        <taxon>Bacteria</taxon>
        <taxon>Bacillati</taxon>
        <taxon>Bacillota</taxon>
        <taxon>Bacilli</taxon>
        <taxon>Bacillales</taxon>
        <taxon>Paenibacillaceae</taxon>
        <taxon>Paenibacillus</taxon>
    </lineage>
</organism>
<protein>
    <submittedName>
        <fullName evidence="3">DUF2264 domain-containing protein</fullName>
    </submittedName>
</protein>
<dbReference type="Pfam" id="PF10022">
    <property type="entry name" value="DUF2264"/>
    <property type="match status" value="1"/>
</dbReference>
<feature type="region of interest" description="Disordered" evidence="1">
    <location>
        <begin position="1"/>
        <end position="24"/>
    </location>
</feature>
<feature type="domain" description="DUF2264" evidence="2">
    <location>
        <begin position="31"/>
        <end position="386"/>
    </location>
</feature>
<evidence type="ECO:0000313" key="4">
    <source>
        <dbReference type="Proteomes" id="UP001199916"/>
    </source>
</evidence>